<evidence type="ECO:0000256" key="18">
    <source>
        <dbReference type="ARBA" id="ARBA00047899"/>
    </source>
</evidence>
<accession>F6HBU1</accession>
<evidence type="ECO:0000256" key="8">
    <source>
        <dbReference type="ARBA" id="ARBA00022692"/>
    </source>
</evidence>
<evidence type="ECO:0000256" key="16">
    <source>
        <dbReference type="ARBA" id="ARBA00023170"/>
    </source>
</evidence>
<dbReference type="PANTHER" id="PTHR27008:SF585">
    <property type="entry name" value="PROTEIN KINASE DOMAIN-CONTAINING PROTEIN"/>
    <property type="match status" value="1"/>
</dbReference>
<dbReference type="Pfam" id="PF13855">
    <property type="entry name" value="LRR_8"/>
    <property type="match status" value="3"/>
</dbReference>
<dbReference type="AlphaFoldDB" id="F6HBU1"/>
<evidence type="ECO:0000256" key="12">
    <source>
        <dbReference type="ARBA" id="ARBA00022777"/>
    </source>
</evidence>
<keyword evidence="8 20" id="KW-0812">Transmembrane</keyword>
<keyword evidence="5" id="KW-0597">Phosphoprotein</keyword>
<keyword evidence="23" id="KW-1185">Reference proteome</keyword>
<dbReference type="InParanoid" id="F6HBU1"/>
<keyword evidence="16" id="KW-0675">Receptor</keyword>
<evidence type="ECO:0000256" key="2">
    <source>
        <dbReference type="ARBA" id="ARBA00012513"/>
    </source>
</evidence>
<evidence type="ECO:0000256" key="4">
    <source>
        <dbReference type="ARBA" id="ARBA00022527"/>
    </source>
</evidence>
<dbReference type="PaxDb" id="29760-VIT_09s0018g01450.t01"/>
<keyword evidence="17" id="KW-0325">Glycoprotein</keyword>
<evidence type="ECO:0000256" key="5">
    <source>
        <dbReference type="ARBA" id="ARBA00022553"/>
    </source>
</evidence>
<dbReference type="FunFam" id="3.80.10.10:FF:002886">
    <property type="entry name" value="Uncharacterized protein"/>
    <property type="match status" value="1"/>
</dbReference>
<dbReference type="EC" id="2.7.11.1" evidence="2"/>
<evidence type="ECO:0000313" key="22">
    <source>
        <dbReference type="EMBL" id="CCB49706.1"/>
    </source>
</evidence>
<dbReference type="STRING" id="29760.F6HBU1"/>
<dbReference type="Proteomes" id="UP000009183">
    <property type="component" value="Chromosome 9"/>
</dbReference>
<keyword evidence="13" id="KW-0067">ATP-binding</keyword>
<evidence type="ECO:0000313" key="23">
    <source>
        <dbReference type="Proteomes" id="UP000009183"/>
    </source>
</evidence>
<gene>
    <name evidence="22" type="ordered locus">VIT_09s0018g01450</name>
</gene>
<keyword evidence="11" id="KW-0547">Nucleotide-binding</keyword>
<dbReference type="SMR" id="F6HBU1"/>
<comment type="catalytic activity">
    <reaction evidence="18">
        <text>L-threonyl-[protein] + ATP = O-phospho-L-threonyl-[protein] + ADP + H(+)</text>
        <dbReference type="Rhea" id="RHEA:46608"/>
        <dbReference type="Rhea" id="RHEA-COMP:11060"/>
        <dbReference type="Rhea" id="RHEA-COMP:11605"/>
        <dbReference type="ChEBI" id="CHEBI:15378"/>
        <dbReference type="ChEBI" id="CHEBI:30013"/>
        <dbReference type="ChEBI" id="CHEBI:30616"/>
        <dbReference type="ChEBI" id="CHEBI:61977"/>
        <dbReference type="ChEBI" id="CHEBI:456216"/>
        <dbReference type="EC" id="2.7.11.1"/>
    </reaction>
</comment>
<organism evidence="22 23">
    <name type="scientific">Vitis vinifera</name>
    <name type="common">Grape</name>
    <dbReference type="NCBI Taxonomy" id="29760"/>
    <lineage>
        <taxon>Eukaryota</taxon>
        <taxon>Viridiplantae</taxon>
        <taxon>Streptophyta</taxon>
        <taxon>Embryophyta</taxon>
        <taxon>Tracheophyta</taxon>
        <taxon>Spermatophyta</taxon>
        <taxon>Magnoliopsida</taxon>
        <taxon>eudicotyledons</taxon>
        <taxon>Gunneridae</taxon>
        <taxon>Pentapetalae</taxon>
        <taxon>rosids</taxon>
        <taxon>Vitales</taxon>
        <taxon>Vitaceae</taxon>
        <taxon>Viteae</taxon>
        <taxon>Vitis</taxon>
    </lineage>
</organism>
<keyword evidence="15 20" id="KW-0472">Membrane</keyword>
<dbReference type="GO" id="GO:0005524">
    <property type="term" value="F:ATP binding"/>
    <property type="evidence" value="ECO:0007669"/>
    <property type="project" value="UniProtKB-KW"/>
</dbReference>
<evidence type="ECO:0000256" key="3">
    <source>
        <dbReference type="ARBA" id="ARBA00022475"/>
    </source>
</evidence>
<keyword evidence="10" id="KW-0677">Repeat</keyword>
<feature type="domain" description="Protein kinase" evidence="21">
    <location>
        <begin position="520"/>
        <end position="796"/>
    </location>
</feature>
<keyword evidence="6" id="KW-0433">Leucine-rich repeat</keyword>
<keyword evidence="12" id="KW-0418">Kinase</keyword>
<dbReference type="PANTHER" id="PTHR27008">
    <property type="entry name" value="OS04G0122200 PROTEIN"/>
    <property type="match status" value="1"/>
</dbReference>
<dbReference type="PROSITE" id="PS50011">
    <property type="entry name" value="PROTEIN_KINASE_DOM"/>
    <property type="match status" value="1"/>
</dbReference>
<dbReference type="InterPro" id="IPR003591">
    <property type="entry name" value="Leu-rich_rpt_typical-subtyp"/>
</dbReference>
<evidence type="ECO:0000256" key="19">
    <source>
        <dbReference type="ARBA" id="ARBA00048679"/>
    </source>
</evidence>
<dbReference type="SUPFAM" id="SSF52047">
    <property type="entry name" value="RNI-like"/>
    <property type="match status" value="1"/>
</dbReference>
<dbReference type="InterPro" id="IPR032675">
    <property type="entry name" value="LRR_dom_sf"/>
</dbReference>
<dbReference type="Gene3D" id="3.80.10.10">
    <property type="entry name" value="Ribonuclease Inhibitor"/>
    <property type="match status" value="2"/>
</dbReference>
<dbReference type="FunFam" id="3.30.200.20:FF:000661">
    <property type="entry name" value="Serine-threonine protein kinase plant-type"/>
    <property type="match status" value="1"/>
</dbReference>
<keyword evidence="14 20" id="KW-1133">Transmembrane helix</keyword>
<dbReference type="Pfam" id="PF00069">
    <property type="entry name" value="Pkinase"/>
    <property type="match status" value="1"/>
</dbReference>
<dbReference type="SMART" id="SM00369">
    <property type="entry name" value="LRR_TYP"/>
    <property type="match status" value="7"/>
</dbReference>
<dbReference type="EMBL" id="FN595513">
    <property type="protein sequence ID" value="CCB49706.1"/>
    <property type="molecule type" value="Genomic_DNA"/>
</dbReference>
<dbReference type="GO" id="GO:0004674">
    <property type="term" value="F:protein serine/threonine kinase activity"/>
    <property type="evidence" value="ECO:0007669"/>
    <property type="project" value="UniProtKB-KW"/>
</dbReference>
<comment type="catalytic activity">
    <reaction evidence="19">
        <text>L-seryl-[protein] + ATP = O-phospho-L-seryl-[protein] + ADP + H(+)</text>
        <dbReference type="Rhea" id="RHEA:17989"/>
        <dbReference type="Rhea" id="RHEA-COMP:9863"/>
        <dbReference type="Rhea" id="RHEA-COMP:11604"/>
        <dbReference type="ChEBI" id="CHEBI:15378"/>
        <dbReference type="ChEBI" id="CHEBI:29999"/>
        <dbReference type="ChEBI" id="CHEBI:30616"/>
        <dbReference type="ChEBI" id="CHEBI:83421"/>
        <dbReference type="ChEBI" id="CHEBI:456216"/>
        <dbReference type="EC" id="2.7.11.1"/>
    </reaction>
</comment>
<evidence type="ECO:0000256" key="6">
    <source>
        <dbReference type="ARBA" id="ARBA00022614"/>
    </source>
</evidence>
<dbReference type="InterPro" id="IPR000719">
    <property type="entry name" value="Prot_kinase_dom"/>
</dbReference>
<dbReference type="InterPro" id="IPR001611">
    <property type="entry name" value="Leu-rich_rpt"/>
</dbReference>
<dbReference type="InterPro" id="IPR011009">
    <property type="entry name" value="Kinase-like_dom_sf"/>
</dbReference>
<dbReference type="GO" id="GO:0005886">
    <property type="term" value="C:plasma membrane"/>
    <property type="evidence" value="ECO:0007669"/>
    <property type="project" value="UniProtKB-SubCell"/>
</dbReference>
<proteinExistence type="predicted"/>
<protein>
    <recommendedName>
        <fullName evidence="2">non-specific serine/threonine protein kinase</fullName>
        <ecNumber evidence="2">2.7.11.1</ecNumber>
    </recommendedName>
</protein>
<sequence>MALILVVRNLEVVSYPKTMLAGEVPCEIGSLCTLNVLNIEDNSLTGHIPFQIFNISSMVSGSLTRNNLSGNLPPNFGSYLPNLENLILEINWLSGIIPSSIGNASKLRSLDFGYNMLTGSIPHALGSLRFLERLNLGVNNLKGESYIQELSFLTSLTNCKRLRILYLSFNPLIGILPISIGNLSTSLQRFEANTCKLKGNIPTEIGNLSNLYLLSLNNNDLTGTIPPSIGQLQKLQGLYLPSNKLQGSIPNDICQLRNLGELFLTNNQLSGSIPACLGELTFLRHLYLGSNKLNSTIPSTLWSLIHILSLDMSSNFLVGYLPSDMGNLKVLVKIDLSRNQLSGEIPSNIGGLQDLTSLSLAHNRFEGPILHSFSNLKSLEFMDLSDNALFGEIPKSLEGLVYLKYLDVSFNGLYGEIPPEGPFANFSAESFMMNKALCGSPRLKLPPCRTGTRWSTTISWLLLKYILPAILSTLLFLALIFVWTRCRKRNAVLPTQSESLLTATWRRISYQEIFQATNGFSAGNLLGRGSLGSVYRGTLSDGKNAAIKVFNLQEEAAFKSFDAECEVMHHIRHRNLIKIVSSCSNSYIDFKALVLEYVPNGSLERWLYSHNYCLDILQRLNIMIDVALAMEYLHHGCSTPVVHCDLKPSNILLDEDFGGHVGDFGIAKLLREEESIRETQTLATIGYMAPKYVSNGIVTTSGDVYSYGIVLMETFTRRRPTDEIFSEEMSMKNWVWDWLCGSITEVVDANLLRGEDEQFMAKKQCISLILGLAMDCVADSPEERIKMKDVTSEDLSDLRNYRCC</sequence>
<evidence type="ECO:0000256" key="7">
    <source>
        <dbReference type="ARBA" id="ARBA00022679"/>
    </source>
</evidence>
<dbReference type="SMART" id="SM00220">
    <property type="entry name" value="S_TKc"/>
    <property type="match status" value="1"/>
</dbReference>
<dbReference type="SUPFAM" id="SSF56112">
    <property type="entry name" value="Protein kinase-like (PK-like)"/>
    <property type="match status" value="1"/>
</dbReference>
<name>F6HBU1_VITVI</name>
<dbReference type="eggNOG" id="ENOG502RRGN">
    <property type="taxonomic scope" value="Eukaryota"/>
</dbReference>
<evidence type="ECO:0000256" key="14">
    <source>
        <dbReference type="ARBA" id="ARBA00022989"/>
    </source>
</evidence>
<evidence type="ECO:0000256" key="13">
    <source>
        <dbReference type="ARBA" id="ARBA00022840"/>
    </source>
</evidence>
<dbReference type="HOGENOM" id="CLU_000288_22_0_1"/>
<evidence type="ECO:0000256" key="20">
    <source>
        <dbReference type="SAM" id="Phobius"/>
    </source>
</evidence>
<evidence type="ECO:0000256" key="17">
    <source>
        <dbReference type="ARBA" id="ARBA00023180"/>
    </source>
</evidence>
<evidence type="ECO:0000256" key="15">
    <source>
        <dbReference type="ARBA" id="ARBA00023136"/>
    </source>
</evidence>
<keyword evidence="4" id="KW-0723">Serine/threonine-protein kinase</keyword>
<evidence type="ECO:0000256" key="10">
    <source>
        <dbReference type="ARBA" id="ARBA00022737"/>
    </source>
</evidence>
<dbReference type="Pfam" id="PF00560">
    <property type="entry name" value="LRR_1"/>
    <property type="match status" value="3"/>
</dbReference>
<dbReference type="Gene3D" id="3.30.200.20">
    <property type="entry name" value="Phosphorylase Kinase, domain 1"/>
    <property type="match status" value="1"/>
</dbReference>
<dbReference type="Gene3D" id="1.10.510.10">
    <property type="entry name" value="Transferase(Phosphotransferase) domain 1"/>
    <property type="match status" value="1"/>
</dbReference>
<dbReference type="FunFam" id="1.10.510.10:FF:000358">
    <property type="entry name" value="Putative leucine-rich repeat receptor-like serine/threonine-protein kinase"/>
    <property type="match status" value="1"/>
</dbReference>
<keyword evidence="9" id="KW-0732">Signal</keyword>
<evidence type="ECO:0000259" key="21">
    <source>
        <dbReference type="PROSITE" id="PS50011"/>
    </source>
</evidence>
<evidence type="ECO:0000256" key="11">
    <source>
        <dbReference type="ARBA" id="ARBA00022741"/>
    </source>
</evidence>
<dbReference type="PROSITE" id="PS00108">
    <property type="entry name" value="PROTEIN_KINASE_ST"/>
    <property type="match status" value="1"/>
</dbReference>
<feature type="transmembrane region" description="Helical" evidence="20">
    <location>
        <begin position="458"/>
        <end position="483"/>
    </location>
</feature>
<evidence type="ECO:0000256" key="1">
    <source>
        <dbReference type="ARBA" id="ARBA00004162"/>
    </source>
</evidence>
<dbReference type="InterPro" id="IPR008271">
    <property type="entry name" value="Ser/Thr_kinase_AS"/>
</dbReference>
<comment type="subcellular location">
    <subcellularLocation>
        <location evidence="1">Cell membrane</location>
        <topology evidence="1">Single-pass membrane protein</topology>
    </subcellularLocation>
</comment>
<keyword evidence="3" id="KW-1003">Cell membrane</keyword>
<keyword evidence="7" id="KW-0808">Transferase</keyword>
<dbReference type="InterPro" id="IPR051809">
    <property type="entry name" value="Plant_receptor-like_S/T_kinase"/>
</dbReference>
<reference evidence="23" key="1">
    <citation type="journal article" date="2007" name="Nature">
        <title>The grapevine genome sequence suggests ancestral hexaploidization in major angiosperm phyla.</title>
        <authorList>
            <consortium name="The French-Italian Public Consortium for Grapevine Genome Characterization."/>
            <person name="Jaillon O."/>
            <person name="Aury J.-M."/>
            <person name="Noel B."/>
            <person name="Policriti A."/>
            <person name="Clepet C."/>
            <person name="Casagrande A."/>
            <person name="Choisne N."/>
            <person name="Aubourg S."/>
            <person name="Vitulo N."/>
            <person name="Jubin C."/>
            <person name="Vezzi A."/>
            <person name="Legeai F."/>
            <person name="Hugueney P."/>
            <person name="Dasilva C."/>
            <person name="Horner D."/>
            <person name="Mica E."/>
            <person name="Jublot D."/>
            <person name="Poulain J."/>
            <person name="Bruyere C."/>
            <person name="Billault A."/>
            <person name="Segurens B."/>
            <person name="Gouyvenoux M."/>
            <person name="Ugarte E."/>
            <person name="Cattonaro F."/>
            <person name="Anthouard V."/>
            <person name="Vico V."/>
            <person name="Del Fabbro C."/>
            <person name="Alaux M."/>
            <person name="Di Gaspero G."/>
            <person name="Dumas V."/>
            <person name="Felice N."/>
            <person name="Paillard S."/>
            <person name="Juman I."/>
            <person name="Moroldo M."/>
            <person name="Scalabrin S."/>
            <person name="Canaguier A."/>
            <person name="Le Clainche I."/>
            <person name="Malacrida G."/>
            <person name="Durand E."/>
            <person name="Pesole G."/>
            <person name="Laucou V."/>
            <person name="Chatelet P."/>
            <person name="Merdinoglu D."/>
            <person name="Delledonne M."/>
            <person name="Pezzotti M."/>
            <person name="Lecharny A."/>
            <person name="Scarpelli C."/>
            <person name="Artiguenave F."/>
            <person name="Pe M.E."/>
            <person name="Valle G."/>
            <person name="Morgante M."/>
            <person name="Caboche M."/>
            <person name="Adam-Blondon A.-F."/>
            <person name="Weissenbach J."/>
            <person name="Quetier F."/>
            <person name="Wincker P."/>
        </authorList>
    </citation>
    <scope>NUCLEOTIDE SEQUENCE [LARGE SCALE GENOMIC DNA]</scope>
    <source>
        <strain evidence="23">cv. Pinot noir / PN40024</strain>
    </source>
</reference>
<evidence type="ECO:0000256" key="9">
    <source>
        <dbReference type="ARBA" id="ARBA00022729"/>
    </source>
</evidence>